<evidence type="ECO:0000256" key="2">
    <source>
        <dbReference type="ARBA" id="ARBA00023125"/>
    </source>
</evidence>
<dbReference type="AlphaFoldDB" id="A0A918MHM8"/>
<dbReference type="RefSeq" id="WP_026812986.1">
    <property type="nucleotide sequence ID" value="NZ_BMWP01000004.1"/>
</dbReference>
<dbReference type="SUPFAM" id="SSF46785">
    <property type="entry name" value="Winged helix' DNA-binding domain"/>
    <property type="match status" value="1"/>
</dbReference>
<dbReference type="InterPro" id="IPR036388">
    <property type="entry name" value="WH-like_DNA-bd_sf"/>
</dbReference>
<dbReference type="Pfam" id="PF12802">
    <property type="entry name" value="MarR_2"/>
    <property type="match status" value="1"/>
</dbReference>
<dbReference type="PANTHER" id="PTHR38465:SF1">
    <property type="entry name" value="HTH-TYPE TRANSCRIPTIONAL REGULATOR MJ1563-RELATED"/>
    <property type="match status" value="1"/>
</dbReference>
<sequence>MNISEEKKQLIEQIGLGFGDRMGVSPLAARIYGLLTLSSYDGLTFEEVREALGSSKSSTSINLNVLTQLNFVEYYTRPGDRKRYFKVSKSFQKKYLMQYAQTLNSEAELISKINAYNLQHYPEKFVNEKSMGTLMEEYIKAQHDLVETTLKKMTALFEDQNQ</sequence>
<dbReference type="GO" id="GO:0003677">
    <property type="term" value="F:DNA binding"/>
    <property type="evidence" value="ECO:0007669"/>
    <property type="project" value="UniProtKB-KW"/>
</dbReference>
<keyword evidence="1" id="KW-0805">Transcription regulation</keyword>
<dbReference type="EMBL" id="BMWP01000004">
    <property type="protein sequence ID" value="GGW26493.1"/>
    <property type="molecule type" value="Genomic_DNA"/>
</dbReference>
<name>A0A918MHM8_9FLAO</name>
<reference evidence="5" key="2">
    <citation type="submission" date="2020-09" db="EMBL/GenBank/DDBJ databases">
        <authorList>
            <person name="Sun Q."/>
            <person name="Kim S."/>
        </authorList>
    </citation>
    <scope>NUCLEOTIDE SEQUENCE</scope>
    <source>
        <strain evidence="5">KCTC 12113</strain>
    </source>
</reference>
<evidence type="ECO:0000313" key="5">
    <source>
        <dbReference type="EMBL" id="GGW26493.1"/>
    </source>
</evidence>
<keyword evidence="6" id="KW-1185">Reference proteome</keyword>
<dbReference type="InterPro" id="IPR036390">
    <property type="entry name" value="WH_DNA-bd_sf"/>
</dbReference>
<dbReference type="InterPro" id="IPR000835">
    <property type="entry name" value="HTH_MarR-typ"/>
</dbReference>
<evidence type="ECO:0000256" key="3">
    <source>
        <dbReference type="ARBA" id="ARBA00023163"/>
    </source>
</evidence>
<keyword evidence="3" id="KW-0804">Transcription</keyword>
<evidence type="ECO:0000256" key="1">
    <source>
        <dbReference type="ARBA" id="ARBA00023015"/>
    </source>
</evidence>
<keyword evidence="2" id="KW-0238">DNA-binding</keyword>
<accession>A0A918MHM8</accession>
<proteinExistence type="predicted"/>
<feature type="domain" description="HTH marR-type" evidence="4">
    <location>
        <begin position="34"/>
        <end position="83"/>
    </location>
</feature>
<evidence type="ECO:0000259" key="4">
    <source>
        <dbReference type="Pfam" id="PF12802"/>
    </source>
</evidence>
<evidence type="ECO:0000313" key="6">
    <source>
        <dbReference type="Proteomes" id="UP000634668"/>
    </source>
</evidence>
<dbReference type="Gene3D" id="1.10.10.10">
    <property type="entry name" value="Winged helix-like DNA-binding domain superfamily/Winged helix DNA-binding domain"/>
    <property type="match status" value="1"/>
</dbReference>
<organism evidence="5 6">
    <name type="scientific">Arenibacter certesii</name>
    <dbReference type="NCBI Taxonomy" id="228955"/>
    <lineage>
        <taxon>Bacteria</taxon>
        <taxon>Pseudomonadati</taxon>
        <taxon>Bacteroidota</taxon>
        <taxon>Flavobacteriia</taxon>
        <taxon>Flavobacteriales</taxon>
        <taxon>Flavobacteriaceae</taxon>
        <taxon>Arenibacter</taxon>
    </lineage>
</organism>
<comment type="caution">
    <text evidence="5">The sequence shown here is derived from an EMBL/GenBank/DDBJ whole genome shotgun (WGS) entry which is preliminary data.</text>
</comment>
<gene>
    <name evidence="5" type="ORF">GCM10007383_09510</name>
</gene>
<dbReference type="InterPro" id="IPR052362">
    <property type="entry name" value="HTH-GbsR_regulator"/>
</dbReference>
<protein>
    <recommendedName>
        <fullName evidence="4">HTH marR-type domain-containing protein</fullName>
    </recommendedName>
</protein>
<reference evidence="5" key="1">
    <citation type="journal article" date="2014" name="Int. J. Syst. Evol. Microbiol.">
        <title>Complete genome sequence of Corynebacterium casei LMG S-19264T (=DSM 44701T), isolated from a smear-ripened cheese.</title>
        <authorList>
            <consortium name="US DOE Joint Genome Institute (JGI-PGF)"/>
            <person name="Walter F."/>
            <person name="Albersmeier A."/>
            <person name="Kalinowski J."/>
            <person name="Ruckert C."/>
        </authorList>
    </citation>
    <scope>NUCLEOTIDE SEQUENCE</scope>
    <source>
        <strain evidence="5">KCTC 12113</strain>
    </source>
</reference>
<dbReference type="PANTHER" id="PTHR38465">
    <property type="entry name" value="HTH-TYPE TRANSCRIPTIONAL REGULATOR MJ1563-RELATED"/>
    <property type="match status" value="1"/>
</dbReference>
<dbReference type="Proteomes" id="UP000634668">
    <property type="component" value="Unassembled WGS sequence"/>
</dbReference>